<evidence type="ECO:0000256" key="2">
    <source>
        <dbReference type="SAM" id="MobiDB-lite"/>
    </source>
</evidence>
<sequence>MSGRISAVSAPFKAMRSVASRTARIALVASLMFAFDIAFPDRNWTISSSEASTYTLTFDSNGGSAVEPVSWTAGATLTLPTPTRAGYTFNGWSTRAVGSQLVYQTTNANRSGNSIVYTAGFGRGGSDAAAVLTSQGTTFDRVRYRMEANYSGTLRFADVAFDKWNANLTLAQLAVPDLADLRVIKTNVTNMHVQSNWNAVAGTATAVTSGSGRLGRVEFWPYNYGPETGGVTPAGNGSVYDSDDTHAGASNYGSFQVHNITNSHTVFAWNNHSNSGNPDIGFGNYLGSHPDWTFAGRTNFDLSSWKMQIFIGDLMLGGSTYSPMTNASFTLFAQWTPNTSTVSYNYNNATGGNSVANATFTTGNSPLTLPTPTRTNFVFEGWYSDSGFTNLVGGGGAPYSPTSSGTLFAKWMTNQGAFSITNAPTQLGFSRTVTLGVSGGSGTGGVVFATTSPSVCSVNANSGVVTMLASSGTCSIAATKAADNSFYATSANASITAIKATQTALSITGANSGVFGSTLNLATSGGSTNGQVAWSAGSSTACTISSSGVVSITSGTGTCSVTATMAGSNDYEPVSSASFGVNISKANQTALTIVDTEVTFGQTLSLVVAGGSGTGALTWEEVSGTCTISGTTLTVGSAGSACVIRARRAGDSNYNLRVSADTTINVVRASQSGFSITNTNSFVTGSSLSLSATGGQTGGVVTWSVVSGVCTLSGTALSASRGGVSCVVSATRAGNTNYLAITDSVTITVDKIAQTLSFRTAAPTQAIVGETHTVAVDSSAFLAASITVTNQSQSVCSISAGVVTFLSAGNCVVSASQAGTDVYASAAISQTISVVTAPQSTLAPQAGSSSPSNSIPAPVVKPDTSKPLPVASTIATTTTTTTTTTTIPVDPTQPQMGEDGLVPSLEVGESTAFIRGQEVAVSITQIENALLLTLPNDVRVRIGRVQPSSDSVSIAADGGLRMYRNDTVDVDIQGFVPGTTYTVFMFSEPLELGRGVTDAEGQVARVVGMPKDVSYGDHTLQIVGVGPDGEIVSVSLGFEVLERTSNTFIVVLSLGAAVLLALLGGRPIFTRRRRQSQA</sequence>
<proteinExistence type="predicted"/>
<keyword evidence="3" id="KW-1133">Transmembrane helix</keyword>
<feature type="transmembrane region" description="Helical" evidence="3">
    <location>
        <begin position="1048"/>
        <end position="1069"/>
    </location>
</feature>
<evidence type="ECO:0000256" key="3">
    <source>
        <dbReference type="SAM" id="Phobius"/>
    </source>
</evidence>
<feature type="compositionally biased region" description="Polar residues" evidence="2">
    <location>
        <begin position="842"/>
        <end position="855"/>
    </location>
</feature>
<name>A0A6J6LSV1_9ZZZZ</name>
<keyword evidence="3" id="KW-0472">Membrane</keyword>
<dbReference type="EMBL" id="CAEZWE010000091">
    <property type="protein sequence ID" value="CAB4663949.1"/>
    <property type="molecule type" value="Genomic_DNA"/>
</dbReference>
<feature type="region of interest" description="Disordered" evidence="2">
    <location>
        <begin position="842"/>
        <end position="869"/>
    </location>
</feature>
<keyword evidence="3" id="KW-0812">Transmembrane</keyword>
<accession>A0A6J6LSV1</accession>
<evidence type="ECO:0000313" key="4">
    <source>
        <dbReference type="EMBL" id="CAB4663949.1"/>
    </source>
</evidence>
<protein>
    <submittedName>
        <fullName evidence="4">Unannotated protein</fullName>
    </submittedName>
</protein>
<dbReference type="Gene3D" id="2.60.40.4270">
    <property type="entry name" value="Listeria-Bacteroides repeat domain"/>
    <property type="match status" value="2"/>
</dbReference>
<dbReference type="Pfam" id="PF09479">
    <property type="entry name" value="Flg_new"/>
    <property type="match status" value="2"/>
</dbReference>
<dbReference type="InterPro" id="IPR013378">
    <property type="entry name" value="InlB-like_B-rpt"/>
</dbReference>
<evidence type="ECO:0000256" key="1">
    <source>
        <dbReference type="ARBA" id="ARBA00004196"/>
    </source>
</evidence>
<comment type="subcellular location">
    <subcellularLocation>
        <location evidence="1">Cell envelope</location>
    </subcellularLocation>
</comment>
<gene>
    <name evidence="4" type="ORF">UFOPK2169_01598</name>
</gene>
<organism evidence="4">
    <name type="scientific">freshwater metagenome</name>
    <dbReference type="NCBI Taxonomy" id="449393"/>
    <lineage>
        <taxon>unclassified sequences</taxon>
        <taxon>metagenomes</taxon>
        <taxon>ecological metagenomes</taxon>
    </lineage>
</organism>
<dbReference type="NCBIfam" id="TIGR02543">
    <property type="entry name" value="List_Bact_rpt"/>
    <property type="match status" value="2"/>
</dbReference>
<dbReference type="GO" id="GO:0030313">
    <property type="term" value="C:cell envelope"/>
    <property type="evidence" value="ECO:0007669"/>
    <property type="project" value="UniProtKB-SubCell"/>
</dbReference>
<dbReference type="InterPro" id="IPR042229">
    <property type="entry name" value="Listeria/Bacterioides_rpt_sf"/>
</dbReference>
<reference evidence="4" key="1">
    <citation type="submission" date="2020-05" db="EMBL/GenBank/DDBJ databases">
        <authorList>
            <person name="Chiriac C."/>
            <person name="Salcher M."/>
            <person name="Ghai R."/>
            <person name="Kavagutti S V."/>
        </authorList>
    </citation>
    <scope>NUCLEOTIDE SEQUENCE</scope>
</reference>
<dbReference type="AlphaFoldDB" id="A0A6J6LSV1"/>